<feature type="region of interest" description="Disordered" evidence="1">
    <location>
        <begin position="181"/>
        <end position="209"/>
    </location>
</feature>
<dbReference type="OrthoDB" id="5191103at2"/>
<dbReference type="Proteomes" id="UP000002985">
    <property type="component" value="Unassembled WGS sequence"/>
</dbReference>
<dbReference type="STRING" id="247490.KSU1_B0604"/>
<keyword evidence="2" id="KW-0812">Transmembrane</keyword>
<feature type="transmembrane region" description="Helical" evidence="2">
    <location>
        <begin position="73"/>
        <end position="96"/>
    </location>
</feature>
<dbReference type="AlphaFoldDB" id="I3IIB6"/>
<dbReference type="eggNOG" id="ENOG50334FH">
    <property type="taxonomic scope" value="Bacteria"/>
</dbReference>
<organism evidence="3 4">
    <name type="scientific">Candidatus Jettenia caeni</name>
    <dbReference type="NCBI Taxonomy" id="247490"/>
    <lineage>
        <taxon>Bacteria</taxon>
        <taxon>Pseudomonadati</taxon>
        <taxon>Planctomycetota</taxon>
        <taxon>Candidatus Brocadiia</taxon>
        <taxon>Candidatus Brocadiales</taxon>
        <taxon>Candidatus Brocadiaceae</taxon>
        <taxon>Candidatus Jettenia</taxon>
    </lineage>
</organism>
<feature type="transmembrane region" description="Helical" evidence="2">
    <location>
        <begin position="21"/>
        <end position="46"/>
    </location>
</feature>
<reference evidence="3 4" key="1">
    <citation type="journal article" date="2012" name="FEBS Lett.">
        <title>Anammox organism KSU-1 expresses a NirK-type copper-containing nitrite reductase instead of a NirS-type with cytochrome cd1.</title>
        <authorList>
            <person name="Hira D."/>
            <person name="Toh H."/>
            <person name="Migita C.T."/>
            <person name="Okubo H."/>
            <person name="Nishiyama T."/>
            <person name="Hattori M."/>
            <person name="Furukawa K."/>
            <person name="Fujii T."/>
        </authorList>
    </citation>
    <scope>NUCLEOTIDE SEQUENCE [LARGE SCALE GENOMIC DNA]</scope>
</reference>
<dbReference type="EMBL" id="BAFH01000002">
    <property type="protein sequence ID" value="GAB61461.1"/>
    <property type="molecule type" value="Genomic_DNA"/>
</dbReference>
<feature type="transmembrane region" description="Helical" evidence="2">
    <location>
        <begin position="108"/>
        <end position="134"/>
    </location>
</feature>
<sequence>MAGISDKTTEDQELKKIGDKPVGIIGIASTMAYLIIFSGLLLYGIITLWPSRSNELNPDRTVTFLFSVFSIKIPNELCAILIVTLSGALGSLVHALRSFYKYVGNRELVWSWLAMYIMLPFIGATLGLLFYLIIRGGFFPHAETGETSPFGFMAMAALAGLFSEQAILKLKEVSETLLTKPEKGKDRITEKQMEGTSKEKQEDTKEKQQ</sequence>
<keyword evidence="2" id="KW-0472">Membrane</keyword>
<evidence type="ECO:0000313" key="3">
    <source>
        <dbReference type="EMBL" id="GAB61461.1"/>
    </source>
</evidence>
<keyword evidence="2" id="KW-1133">Transmembrane helix</keyword>
<comment type="caution">
    <text evidence="3">The sequence shown here is derived from an EMBL/GenBank/DDBJ whole genome shotgun (WGS) entry which is preliminary data.</text>
</comment>
<gene>
    <name evidence="3" type="ORF">KSU1_B0604</name>
</gene>
<evidence type="ECO:0000256" key="1">
    <source>
        <dbReference type="SAM" id="MobiDB-lite"/>
    </source>
</evidence>
<accession>I3IIB6</accession>
<evidence type="ECO:0000256" key="2">
    <source>
        <dbReference type="SAM" id="Phobius"/>
    </source>
</evidence>
<protein>
    <submittedName>
        <fullName evidence="3">Uncharacterized protein</fullName>
    </submittedName>
</protein>
<name>I3IIB6_9BACT</name>
<proteinExistence type="predicted"/>
<evidence type="ECO:0000313" key="4">
    <source>
        <dbReference type="Proteomes" id="UP000002985"/>
    </source>
</evidence>
<keyword evidence="4" id="KW-1185">Reference proteome</keyword>